<dbReference type="Gene3D" id="3.30.70.330">
    <property type="match status" value="1"/>
</dbReference>
<evidence type="ECO:0000256" key="1">
    <source>
        <dbReference type="SAM" id="MobiDB-lite"/>
    </source>
</evidence>
<sequence>MGDARVVLLYVDDEEESVSVQDIYNWLTILGAVEEVKPQYDPSTKGICFSVTFKLPVTAQQCVYYLNGAKLKNCLVTMKSSVYRAPSDDASSVKKEEEVQISANLPNNHLMPSELRMDTLLAERLHRLSEGDFEGSAEMIEKLKKLQQQFVAANQKCEALASVPEEPVQKRKKKSPPCTVGSSSTRSVEYR</sequence>
<dbReference type="SUPFAM" id="SSF54928">
    <property type="entry name" value="RNA-binding domain, RBD"/>
    <property type="match status" value="1"/>
</dbReference>
<evidence type="ECO:0008006" key="4">
    <source>
        <dbReference type="Google" id="ProtNLM"/>
    </source>
</evidence>
<dbReference type="GO" id="GO:0003676">
    <property type="term" value="F:nucleic acid binding"/>
    <property type="evidence" value="ECO:0007669"/>
    <property type="project" value="InterPro"/>
</dbReference>
<reference evidence="2 3" key="1">
    <citation type="submission" date="2020-08" db="EMBL/GenBank/DDBJ databases">
        <authorList>
            <person name="Newling K."/>
            <person name="Davey J."/>
            <person name="Forrester S."/>
        </authorList>
    </citation>
    <scope>NUCLEOTIDE SEQUENCE [LARGE SCALE GENOMIC DNA]</scope>
    <source>
        <strain evidence="3">Crithidia deanei Carvalho (ATCC PRA-265)</strain>
    </source>
</reference>
<keyword evidence="3" id="KW-1185">Reference proteome</keyword>
<dbReference type="CDD" id="cd00590">
    <property type="entry name" value="RRM_SF"/>
    <property type="match status" value="1"/>
</dbReference>
<dbReference type="InterPro" id="IPR012677">
    <property type="entry name" value="Nucleotide-bd_a/b_plait_sf"/>
</dbReference>
<feature type="compositionally biased region" description="Polar residues" evidence="1">
    <location>
        <begin position="180"/>
        <end position="191"/>
    </location>
</feature>
<name>A0A7G2CUW7_9TRYP</name>
<evidence type="ECO:0000313" key="3">
    <source>
        <dbReference type="Proteomes" id="UP000515908"/>
    </source>
</evidence>
<protein>
    <recommendedName>
        <fullName evidence="4">RRM domain-containing protein</fullName>
    </recommendedName>
</protein>
<gene>
    <name evidence="2" type="ORF">ADEAN_000975300</name>
</gene>
<accession>A0A7G2CUW7</accession>
<dbReference type="OrthoDB" id="259597at2759"/>
<dbReference type="VEuPathDB" id="TriTrypDB:ADEAN_000975300"/>
<proteinExistence type="predicted"/>
<feature type="region of interest" description="Disordered" evidence="1">
    <location>
        <begin position="162"/>
        <end position="191"/>
    </location>
</feature>
<evidence type="ECO:0000313" key="2">
    <source>
        <dbReference type="EMBL" id="CAD2222213.1"/>
    </source>
</evidence>
<organism evidence="2 3">
    <name type="scientific">Angomonas deanei</name>
    <dbReference type="NCBI Taxonomy" id="59799"/>
    <lineage>
        <taxon>Eukaryota</taxon>
        <taxon>Discoba</taxon>
        <taxon>Euglenozoa</taxon>
        <taxon>Kinetoplastea</taxon>
        <taxon>Metakinetoplastina</taxon>
        <taxon>Trypanosomatida</taxon>
        <taxon>Trypanosomatidae</taxon>
        <taxon>Strigomonadinae</taxon>
        <taxon>Angomonas</taxon>
    </lineage>
</organism>
<dbReference type="AlphaFoldDB" id="A0A7G2CUW7"/>
<dbReference type="InterPro" id="IPR035979">
    <property type="entry name" value="RBD_domain_sf"/>
</dbReference>
<dbReference type="EMBL" id="LR877169">
    <property type="protein sequence ID" value="CAD2222213.1"/>
    <property type="molecule type" value="Genomic_DNA"/>
</dbReference>
<dbReference type="Proteomes" id="UP000515908">
    <property type="component" value="Chromosome 25"/>
</dbReference>